<reference evidence="1 2" key="1">
    <citation type="submission" date="2010-07" db="EMBL/GenBank/DDBJ databases">
        <title>The draft genome of Paenibacillus curdlanolyticus YK9.</title>
        <authorList>
            <consortium name="US DOE Joint Genome Institute (JGI-PGF)"/>
            <person name="Lucas S."/>
            <person name="Copeland A."/>
            <person name="Lapidus A."/>
            <person name="Cheng J.-F."/>
            <person name="Bruce D."/>
            <person name="Goodwin L."/>
            <person name="Pitluck S."/>
            <person name="Land M.L."/>
            <person name="Hauser L."/>
            <person name="Chang Y.-J."/>
            <person name="Jeffries C."/>
            <person name="Anderson I.J."/>
            <person name="Johnson E."/>
            <person name="Loganathan U."/>
            <person name="Mulhopadhyay B."/>
            <person name="Kyrpides N."/>
            <person name="Woyke T.J."/>
        </authorList>
    </citation>
    <scope>NUCLEOTIDE SEQUENCE [LARGE SCALE GENOMIC DNA]</scope>
    <source>
        <strain evidence="1 2">YK9</strain>
    </source>
</reference>
<dbReference type="STRING" id="717606.PaecuDRAFT_3638"/>
<dbReference type="eggNOG" id="ENOG5033HZ2">
    <property type="taxonomic scope" value="Bacteria"/>
</dbReference>
<dbReference type="AlphaFoldDB" id="E0IDD4"/>
<evidence type="ECO:0000313" key="2">
    <source>
        <dbReference type="Proteomes" id="UP000005387"/>
    </source>
</evidence>
<keyword evidence="2" id="KW-1185">Reference proteome</keyword>
<gene>
    <name evidence="1" type="ORF">PaecuDRAFT_3638</name>
</gene>
<evidence type="ECO:0008006" key="3">
    <source>
        <dbReference type="Google" id="ProtNLM"/>
    </source>
</evidence>
<accession>E0IDD4</accession>
<organism evidence="1 2">
    <name type="scientific">Paenibacillus curdlanolyticus YK9</name>
    <dbReference type="NCBI Taxonomy" id="717606"/>
    <lineage>
        <taxon>Bacteria</taxon>
        <taxon>Bacillati</taxon>
        <taxon>Bacillota</taxon>
        <taxon>Bacilli</taxon>
        <taxon>Bacillales</taxon>
        <taxon>Paenibacillaceae</taxon>
        <taxon>Paenibacillus</taxon>
    </lineage>
</organism>
<dbReference type="EMBL" id="AEDD01000010">
    <property type="protein sequence ID" value="EFM09589.1"/>
    <property type="molecule type" value="Genomic_DNA"/>
</dbReference>
<proteinExistence type="predicted"/>
<protein>
    <recommendedName>
        <fullName evidence="3">Sporulation lipoprotein YhcN/YlaJ-like protein</fullName>
    </recommendedName>
</protein>
<sequence length="134" mass="14659">MLHGRRYLLFSTLMISIAITGSGCGGGSGKYDNKMKVQNYGHDGYMGLTNTNPNLPNSPNSLTIKSDTDFVGEKLRGLKGIQRSRVTIDGSSMHVRIDPDPSLNAAQRARLQSEATAIVQKNMPRYDVHVTVVH</sequence>
<evidence type="ECO:0000313" key="1">
    <source>
        <dbReference type="EMBL" id="EFM09589.1"/>
    </source>
</evidence>
<name>E0IDD4_9BACL</name>
<dbReference type="OrthoDB" id="2679017at2"/>
<dbReference type="RefSeq" id="WP_006039624.1">
    <property type="nucleotide sequence ID" value="NZ_AEDD01000010.1"/>
</dbReference>
<dbReference type="PROSITE" id="PS51257">
    <property type="entry name" value="PROKAR_LIPOPROTEIN"/>
    <property type="match status" value="1"/>
</dbReference>
<dbReference type="Proteomes" id="UP000005387">
    <property type="component" value="Unassembled WGS sequence"/>
</dbReference>